<dbReference type="SMART" id="SM00044">
    <property type="entry name" value="CYCc"/>
    <property type="match status" value="1"/>
</dbReference>
<sequence length="385" mass="41579">MSDDAVTVLAVDDLPQNLRLLDAVLSPRGYRVLTAASGEEALALLPDSGVDLVLLDILMPGIDGYEVCRRIRTLPGFEFLPVVMITASGEQEKLRAIEAGADDFVSKPFNQGELLARVASLARVKRYQDTIERQAAELAGWNAELEARVTAQVDELERVNRLRRFLPPQLVDLVIDSGDEAFLGSHRREIVVVFCDLRGFTSFAEASEPEEVMGVLAEYHSALGELIDRFEGTLERFTGDGLMVFFNDPLPCDDAAERAVAMAVEMRERVAELADGWSRRGHDLGFGIGIAQGFATLGRIGFEGRSDYAAIGSVTNLAARLCAAAGPGQILVAQRVFSAAERLAAGEPVGELELRGFSRPVRAFAVTGVDGGSGRPDTPTEQVTT</sequence>
<comment type="caution">
    <text evidence="6">The sequence shown here is derived from an EMBL/GenBank/DDBJ whole genome shotgun (WGS) entry which is preliminary data.</text>
</comment>
<comment type="similarity">
    <text evidence="1">Belongs to the adenylyl cyclase class-3 family.</text>
</comment>
<accession>A0A3M8AKG8</accession>
<evidence type="ECO:0000313" key="6">
    <source>
        <dbReference type="EMBL" id="RNB51509.1"/>
    </source>
</evidence>
<dbReference type="Pfam" id="PF00072">
    <property type="entry name" value="Response_reg"/>
    <property type="match status" value="1"/>
</dbReference>
<dbReference type="PANTHER" id="PTHR43081">
    <property type="entry name" value="ADENYLATE CYCLASE, TERMINAL-DIFFERENTIATION SPECIFIC-RELATED"/>
    <property type="match status" value="1"/>
</dbReference>
<evidence type="ECO:0000259" key="5">
    <source>
        <dbReference type="PROSITE" id="PS50125"/>
    </source>
</evidence>
<gene>
    <name evidence="6" type="ORF">EDM22_03470</name>
</gene>
<dbReference type="PROSITE" id="PS50125">
    <property type="entry name" value="GUANYLATE_CYCLASE_2"/>
    <property type="match status" value="1"/>
</dbReference>
<name>A0A3M8AKG8_9MICO</name>
<evidence type="ECO:0000313" key="7">
    <source>
        <dbReference type="Proteomes" id="UP000275048"/>
    </source>
</evidence>
<dbReference type="SUPFAM" id="SSF55073">
    <property type="entry name" value="Nucleotide cyclase"/>
    <property type="match status" value="1"/>
</dbReference>
<dbReference type="SMART" id="SM00448">
    <property type="entry name" value="REC"/>
    <property type="match status" value="1"/>
</dbReference>
<dbReference type="InterPro" id="IPR029787">
    <property type="entry name" value="Nucleotide_cyclase"/>
</dbReference>
<dbReference type="GO" id="GO:0000160">
    <property type="term" value="P:phosphorelay signal transduction system"/>
    <property type="evidence" value="ECO:0007669"/>
    <property type="project" value="InterPro"/>
</dbReference>
<keyword evidence="2" id="KW-0597">Phosphoprotein</keyword>
<dbReference type="OrthoDB" id="5476461at2"/>
<dbReference type="Gene3D" id="3.30.70.1230">
    <property type="entry name" value="Nucleotide cyclase"/>
    <property type="match status" value="1"/>
</dbReference>
<dbReference type="Pfam" id="PF00211">
    <property type="entry name" value="Guanylate_cyc"/>
    <property type="match status" value="1"/>
</dbReference>
<dbReference type="SUPFAM" id="SSF52172">
    <property type="entry name" value="CheY-like"/>
    <property type="match status" value="1"/>
</dbReference>
<dbReference type="InterPro" id="IPR011006">
    <property type="entry name" value="CheY-like_superfamily"/>
</dbReference>
<feature type="coiled-coil region" evidence="3">
    <location>
        <begin position="124"/>
        <end position="162"/>
    </location>
</feature>
<reference evidence="6 7" key="1">
    <citation type="submission" date="2018-10" db="EMBL/GenBank/DDBJ databases">
        <title>Isolation, diversity and antibacterial activity of antinobacteria from the wheat rhizosphere soil.</title>
        <authorList>
            <person name="Sun T."/>
        </authorList>
    </citation>
    <scope>NUCLEOTIDE SEQUENCE [LARGE SCALE GENOMIC DNA]</scope>
    <source>
        <strain evidence="6 7">SJ-23</strain>
    </source>
</reference>
<dbReference type="GO" id="GO:0006171">
    <property type="term" value="P:cAMP biosynthetic process"/>
    <property type="evidence" value="ECO:0007669"/>
    <property type="project" value="TreeGrafter"/>
</dbReference>
<dbReference type="Gene3D" id="3.40.50.2300">
    <property type="match status" value="1"/>
</dbReference>
<dbReference type="InterPro" id="IPR001054">
    <property type="entry name" value="A/G_cyclase"/>
</dbReference>
<protein>
    <submittedName>
        <fullName evidence="6">Adenylate/guanylate cyclase domain-containing response regulator</fullName>
    </submittedName>
</protein>
<evidence type="ECO:0000256" key="2">
    <source>
        <dbReference type="PROSITE-ProRule" id="PRU00169"/>
    </source>
</evidence>
<evidence type="ECO:0000256" key="3">
    <source>
        <dbReference type="SAM" id="Coils"/>
    </source>
</evidence>
<dbReference type="PANTHER" id="PTHR43081:SF20">
    <property type="entry name" value="TWO-COMPONENT RESPONSE REGULATOR"/>
    <property type="match status" value="1"/>
</dbReference>
<keyword evidence="7" id="KW-1185">Reference proteome</keyword>
<dbReference type="EMBL" id="RHHB01000003">
    <property type="protein sequence ID" value="RNB51509.1"/>
    <property type="molecule type" value="Genomic_DNA"/>
</dbReference>
<dbReference type="CDD" id="cd07302">
    <property type="entry name" value="CHD"/>
    <property type="match status" value="1"/>
</dbReference>
<feature type="domain" description="Response regulatory" evidence="4">
    <location>
        <begin position="7"/>
        <end position="122"/>
    </location>
</feature>
<dbReference type="GO" id="GO:0004016">
    <property type="term" value="F:adenylate cyclase activity"/>
    <property type="evidence" value="ECO:0007669"/>
    <property type="project" value="UniProtKB-ARBA"/>
</dbReference>
<feature type="modified residue" description="4-aspartylphosphate" evidence="2">
    <location>
        <position position="56"/>
    </location>
</feature>
<feature type="domain" description="Guanylate cyclase" evidence="5">
    <location>
        <begin position="191"/>
        <end position="322"/>
    </location>
</feature>
<organism evidence="6 7">
    <name type="scientific">Agromyces tardus</name>
    <dbReference type="NCBI Taxonomy" id="2583849"/>
    <lineage>
        <taxon>Bacteria</taxon>
        <taxon>Bacillati</taxon>
        <taxon>Actinomycetota</taxon>
        <taxon>Actinomycetes</taxon>
        <taxon>Micrococcales</taxon>
        <taxon>Microbacteriaceae</taxon>
        <taxon>Agromyces</taxon>
    </lineage>
</organism>
<dbReference type="PROSITE" id="PS50110">
    <property type="entry name" value="RESPONSE_REGULATORY"/>
    <property type="match status" value="1"/>
</dbReference>
<dbReference type="Proteomes" id="UP000275048">
    <property type="component" value="Unassembled WGS sequence"/>
</dbReference>
<proteinExistence type="inferred from homology"/>
<keyword evidence="3" id="KW-0175">Coiled coil</keyword>
<evidence type="ECO:0000259" key="4">
    <source>
        <dbReference type="PROSITE" id="PS50110"/>
    </source>
</evidence>
<dbReference type="AlphaFoldDB" id="A0A3M8AKG8"/>
<dbReference type="InterPro" id="IPR001789">
    <property type="entry name" value="Sig_transdc_resp-reg_receiver"/>
</dbReference>
<evidence type="ECO:0000256" key="1">
    <source>
        <dbReference type="ARBA" id="ARBA00005381"/>
    </source>
</evidence>
<dbReference type="InterPro" id="IPR050697">
    <property type="entry name" value="Adenylyl/Guanylyl_Cyclase_3/4"/>
</dbReference>